<organism evidence="1 2">
    <name type="scientific">Paramuricea clavata</name>
    <name type="common">Red gorgonian</name>
    <name type="synonym">Violescent sea-whip</name>
    <dbReference type="NCBI Taxonomy" id="317549"/>
    <lineage>
        <taxon>Eukaryota</taxon>
        <taxon>Metazoa</taxon>
        <taxon>Cnidaria</taxon>
        <taxon>Anthozoa</taxon>
        <taxon>Octocorallia</taxon>
        <taxon>Malacalcyonacea</taxon>
        <taxon>Plexauridae</taxon>
        <taxon>Paramuricea</taxon>
    </lineage>
</organism>
<dbReference type="EMBL" id="CACRXK020008078">
    <property type="protein sequence ID" value="CAB4013930.1"/>
    <property type="molecule type" value="Genomic_DNA"/>
</dbReference>
<comment type="caution">
    <text evidence="1">The sequence shown here is derived from an EMBL/GenBank/DDBJ whole genome shotgun (WGS) entry which is preliminary data.</text>
</comment>
<evidence type="ECO:0000313" key="1">
    <source>
        <dbReference type="EMBL" id="CAB4013930.1"/>
    </source>
</evidence>
<dbReference type="OrthoDB" id="8195432at2759"/>
<dbReference type="AlphaFoldDB" id="A0A6S7ICN7"/>
<proteinExistence type="predicted"/>
<protein>
    <submittedName>
        <fullName evidence="1">Uncharacterized protein</fullName>
    </submittedName>
</protein>
<reference evidence="1" key="1">
    <citation type="submission" date="2020-04" db="EMBL/GenBank/DDBJ databases">
        <authorList>
            <person name="Alioto T."/>
            <person name="Alioto T."/>
            <person name="Gomez Garrido J."/>
        </authorList>
    </citation>
    <scope>NUCLEOTIDE SEQUENCE</scope>
    <source>
        <strain evidence="1">A484AB</strain>
    </source>
</reference>
<evidence type="ECO:0000313" key="2">
    <source>
        <dbReference type="Proteomes" id="UP001152795"/>
    </source>
</evidence>
<accession>A0A6S7ICN7</accession>
<keyword evidence="2" id="KW-1185">Reference proteome</keyword>
<dbReference type="Proteomes" id="UP001152795">
    <property type="component" value="Unassembled WGS sequence"/>
</dbReference>
<name>A0A6S7ICN7_PARCT</name>
<gene>
    <name evidence="1" type="ORF">PACLA_8A036973</name>
</gene>
<sequence>MIVHKQLRLSLAYCLCQPLLDLHIGGSPRSTLRTRPATSILSRLKGKHFASGAKKGDKKGICKVCGSERTNRFASTLLALPDQGKVGRALTTDTFANGSTWQYDGLNIRFRDWPFIHRARLNCLPVNNVKSRWSNSCPKCRHCNSDETLPHVLCHCLRNMPSILRRHNTIVDRIVNAVQSGTITTDQQVRAANSRLRPDIIVEEYNKVLIIDVCCPFDNNAEALRDAEQRKLNKYEGVKQFFVGQGKQCEVFGFVIGALGSWHPTNENVLRQLGMSKRYRSLFRKLCCTDAIQGSTNIYREHLGMTEGSVDADNSE</sequence>